<dbReference type="STRING" id="1581680.BN1209_1637"/>
<reference evidence="2" key="1">
    <citation type="submission" date="2014-12" db="EMBL/GenBank/DDBJ databases">
        <authorList>
            <person name="Salcher M.M."/>
        </authorList>
    </citation>
    <scope>NUCLEOTIDE SEQUENCE [LARGE SCALE GENOMIC DNA]</scope>
    <source>
        <strain evidence="2">MMS-10A-171</strain>
    </source>
</reference>
<dbReference type="EMBL" id="LN794158">
    <property type="protein sequence ID" value="CEN56672.1"/>
    <property type="molecule type" value="Genomic_DNA"/>
</dbReference>
<accession>A0A0B7IWL9</accession>
<protein>
    <recommendedName>
        <fullName evidence="3">BrnT family toxin</fullName>
    </recommendedName>
</protein>
<dbReference type="KEGG" id="mbac:BN1209_1637"/>
<dbReference type="Pfam" id="PF04365">
    <property type="entry name" value="BrnT_toxin"/>
    <property type="match status" value="1"/>
</dbReference>
<evidence type="ECO:0008006" key="3">
    <source>
        <dbReference type="Google" id="ProtNLM"/>
    </source>
</evidence>
<sequence>MKFNFDSNKDAINLAKHQLSLADAANLDWMAALIWIDNRHDYGEIRQVGLVPMNQRLYVVVFVDKKTERRIISLRKANNREYERYEQETD</sequence>
<evidence type="ECO:0000313" key="1">
    <source>
        <dbReference type="EMBL" id="CEN56672.1"/>
    </source>
</evidence>
<organism evidence="1 2">
    <name type="scientific">Candidatus Methylopumilus turicensis</name>
    <dbReference type="NCBI Taxonomy" id="1581680"/>
    <lineage>
        <taxon>Bacteria</taxon>
        <taxon>Pseudomonadati</taxon>
        <taxon>Pseudomonadota</taxon>
        <taxon>Betaproteobacteria</taxon>
        <taxon>Nitrosomonadales</taxon>
        <taxon>Methylophilaceae</taxon>
        <taxon>Candidatus Methylopumilus</taxon>
    </lineage>
</organism>
<proteinExistence type="predicted"/>
<gene>
    <name evidence="1" type="ORF">BN1209_1637</name>
</gene>
<dbReference type="Gene3D" id="3.10.450.530">
    <property type="entry name" value="Ribonuclease toxin, BrnT, of type II toxin-antitoxin system"/>
    <property type="match status" value="1"/>
</dbReference>
<name>A0A0B7IWL9_9PROT</name>
<keyword evidence="2" id="KW-1185">Reference proteome</keyword>
<dbReference type="AlphaFoldDB" id="A0A0B7IWL9"/>
<dbReference type="HOGENOM" id="CLU_149290_2_2_4"/>
<dbReference type="OrthoDB" id="9798158at2"/>
<dbReference type="InterPro" id="IPR007460">
    <property type="entry name" value="BrnT_toxin"/>
</dbReference>
<evidence type="ECO:0000313" key="2">
    <source>
        <dbReference type="Proteomes" id="UP000056322"/>
    </source>
</evidence>
<dbReference type="Proteomes" id="UP000056322">
    <property type="component" value="Chromosome 1"/>
</dbReference>
<dbReference type="InterPro" id="IPR038573">
    <property type="entry name" value="BrnT_sf"/>
</dbReference>
<dbReference type="RefSeq" id="WP_045751722.1">
    <property type="nucleotide sequence ID" value="NZ_LN794158.1"/>
</dbReference>